<keyword evidence="2" id="KW-0812">Transmembrane</keyword>
<feature type="transmembrane region" description="Helical" evidence="2">
    <location>
        <begin position="129"/>
        <end position="148"/>
    </location>
</feature>
<evidence type="ECO:0000313" key="3">
    <source>
        <dbReference type="EMBL" id="EKX73622.1"/>
    </source>
</evidence>
<name>L1LDV4_THEEQ</name>
<dbReference type="Proteomes" id="UP000031512">
    <property type="component" value="Unassembled WGS sequence"/>
</dbReference>
<feature type="compositionally biased region" description="Low complexity" evidence="1">
    <location>
        <begin position="570"/>
        <end position="585"/>
    </location>
</feature>
<protein>
    <submittedName>
        <fullName evidence="3">Uncharacterized protein</fullName>
    </submittedName>
</protein>
<feature type="region of interest" description="Disordered" evidence="1">
    <location>
        <begin position="473"/>
        <end position="623"/>
    </location>
</feature>
<evidence type="ECO:0000256" key="1">
    <source>
        <dbReference type="SAM" id="MobiDB-lite"/>
    </source>
</evidence>
<feature type="transmembrane region" description="Helical" evidence="2">
    <location>
        <begin position="61"/>
        <end position="82"/>
    </location>
</feature>
<feature type="transmembrane region" description="Helical" evidence="2">
    <location>
        <begin position="88"/>
        <end position="108"/>
    </location>
</feature>
<keyword evidence="2" id="KW-0472">Membrane</keyword>
<reference evidence="3 4" key="1">
    <citation type="journal article" date="2012" name="BMC Genomics">
        <title>Comparative genomic analysis and phylogenetic position of Theileria equi.</title>
        <authorList>
            <person name="Kappmeyer L.S."/>
            <person name="Thiagarajan M."/>
            <person name="Herndon D.R."/>
            <person name="Ramsay J.D."/>
            <person name="Caler E."/>
            <person name="Djikeng A."/>
            <person name="Gillespie J.J."/>
            <person name="Lau A.O."/>
            <person name="Roalson E.H."/>
            <person name="Silva J.C."/>
            <person name="Silva M.G."/>
            <person name="Suarez C.E."/>
            <person name="Ueti M.W."/>
            <person name="Nene V.M."/>
            <person name="Mealey R.H."/>
            <person name="Knowles D.P."/>
            <person name="Brayton K.A."/>
        </authorList>
    </citation>
    <scope>NUCLEOTIDE SEQUENCE [LARGE SCALE GENOMIC DNA]</scope>
    <source>
        <strain evidence="3 4">WA</strain>
    </source>
</reference>
<dbReference type="AlphaFoldDB" id="L1LDV4"/>
<feature type="compositionally biased region" description="Gly residues" evidence="1">
    <location>
        <begin position="510"/>
        <end position="531"/>
    </location>
</feature>
<dbReference type="KEGG" id="beq:BEWA_036580"/>
<evidence type="ECO:0000313" key="4">
    <source>
        <dbReference type="Proteomes" id="UP000031512"/>
    </source>
</evidence>
<dbReference type="GeneID" id="15806545"/>
<evidence type="ECO:0000256" key="2">
    <source>
        <dbReference type="SAM" id="Phobius"/>
    </source>
</evidence>
<dbReference type="RefSeq" id="XP_004833074.1">
    <property type="nucleotide sequence ID" value="XM_004833017.1"/>
</dbReference>
<keyword evidence="4" id="KW-1185">Reference proteome</keyword>
<feature type="compositionally biased region" description="Polar residues" evidence="1">
    <location>
        <begin position="605"/>
        <end position="614"/>
    </location>
</feature>
<comment type="caution">
    <text evidence="3">The sequence shown here is derived from an EMBL/GenBank/DDBJ whole genome shotgun (WGS) entry which is preliminary data.</text>
</comment>
<feature type="transmembrane region" description="Helical" evidence="2">
    <location>
        <begin position="29"/>
        <end position="49"/>
    </location>
</feature>
<proteinExistence type="predicted"/>
<gene>
    <name evidence="3" type="ORF">BEWA_036580</name>
</gene>
<dbReference type="EMBL" id="ACOU01000002">
    <property type="protein sequence ID" value="EKX73622.1"/>
    <property type="molecule type" value="Genomic_DNA"/>
</dbReference>
<dbReference type="VEuPathDB" id="PiroplasmaDB:BEWA_036580"/>
<keyword evidence="2" id="KW-1133">Transmembrane helix</keyword>
<organism evidence="3 4">
    <name type="scientific">Theileria equi strain WA</name>
    <dbReference type="NCBI Taxonomy" id="1537102"/>
    <lineage>
        <taxon>Eukaryota</taxon>
        <taxon>Sar</taxon>
        <taxon>Alveolata</taxon>
        <taxon>Apicomplexa</taxon>
        <taxon>Aconoidasida</taxon>
        <taxon>Piroplasmida</taxon>
        <taxon>Theileriidae</taxon>
        <taxon>Theileria</taxon>
    </lineage>
</organism>
<accession>L1LDV4</accession>
<sequence length="643" mass="69630">MGGFAVLLGLYPDFFTKISREKEEDFRGYLTVGIQWIIFMGYLQILKAFTSGGEKGHIQWFYYSLLFQHFFTSIIGAGIGFIDVDRALWYLINIPVSPVIIFLYQMLIHMWFRDYRPRDIGYLVVENQIWLGLSNSFMVMVLWTVGYFPDFIPTEPIPDVLEIRMEPNNGPPYTCDYPANTTSGKTVNIIVERTTDPPGSNFYRYTHKVSNGEPQFTLKKVQGDGSQKIEGIPPNNSDGKATAVSAYYWTGNTNKDILVEVAYTGSGTTYYKNSSGDKWVEHGQLSKNAENLEQELDNLNCYSNNAVTLDLTQSVSKKGEQYCCDGHKDGPRVTIQNVPVNHPHVGSNNLTVKKYSITGQKLAAIKLYSGKNRKRIKFDNGQQFPTSDVESVYALYYGKSQNPVLICVGKNGNQNPTGWYRSGSSNTWTKATELDGITPENITECANWNSLVKGLDEHSDSDLQDCSQEKLREQKLQTQQEAQRSGGEESEGQGYKADAGGKEARAQDGVGPGGGKGESGPPGASGGGPRGSNGLPGPPGGGSTAASGDTIEDTPQAASEALTISATQDSQSTTPTAITAQAPAAKESASEPQARSGAEAGTALSHGQGNSPGQNPLKVGNHHTDIKTISIGVSSVIGTSALG</sequence>